<evidence type="ECO:0000313" key="2">
    <source>
        <dbReference type="EMBL" id="CRK92136.1"/>
    </source>
</evidence>
<dbReference type="Proteomes" id="UP000183832">
    <property type="component" value="Unassembled WGS sequence"/>
</dbReference>
<evidence type="ECO:0000313" key="3">
    <source>
        <dbReference type="Proteomes" id="UP000183832"/>
    </source>
</evidence>
<feature type="transmembrane region" description="Helical" evidence="1">
    <location>
        <begin position="202"/>
        <end position="222"/>
    </location>
</feature>
<protein>
    <submittedName>
        <fullName evidence="2">CLUMA_CG005735, isoform A</fullName>
    </submittedName>
</protein>
<reference evidence="2 3" key="1">
    <citation type="submission" date="2015-04" db="EMBL/GenBank/DDBJ databases">
        <authorList>
            <person name="Syromyatnikov M.Y."/>
            <person name="Popov V.N."/>
        </authorList>
    </citation>
    <scope>NUCLEOTIDE SEQUENCE [LARGE SCALE GENOMIC DNA]</scope>
</reference>
<accession>A0A1J1HVP2</accession>
<keyword evidence="1" id="KW-0812">Transmembrane</keyword>
<keyword evidence="3" id="KW-1185">Reference proteome</keyword>
<organism evidence="2 3">
    <name type="scientific">Clunio marinus</name>
    <dbReference type="NCBI Taxonomy" id="568069"/>
    <lineage>
        <taxon>Eukaryota</taxon>
        <taxon>Metazoa</taxon>
        <taxon>Ecdysozoa</taxon>
        <taxon>Arthropoda</taxon>
        <taxon>Hexapoda</taxon>
        <taxon>Insecta</taxon>
        <taxon>Pterygota</taxon>
        <taxon>Neoptera</taxon>
        <taxon>Endopterygota</taxon>
        <taxon>Diptera</taxon>
        <taxon>Nematocera</taxon>
        <taxon>Chironomoidea</taxon>
        <taxon>Chironomidae</taxon>
        <taxon>Clunio</taxon>
    </lineage>
</organism>
<name>A0A1J1HVP2_9DIPT</name>
<feature type="transmembrane region" description="Helical" evidence="1">
    <location>
        <begin position="234"/>
        <end position="265"/>
    </location>
</feature>
<evidence type="ECO:0000256" key="1">
    <source>
        <dbReference type="SAM" id="Phobius"/>
    </source>
</evidence>
<dbReference type="EMBL" id="CVRI01000024">
    <property type="protein sequence ID" value="CRK92136.1"/>
    <property type="molecule type" value="Genomic_DNA"/>
</dbReference>
<keyword evidence="1" id="KW-0472">Membrane</keyword>
<dbReference type="OrthoDB" id="6362496at2759"/>
<dbReference type="AlphaFoldDB" id="A0A1J1HVP2"/>
<keyword evidence="1" id="KW-1133">Transmembrane helix</keyword>
<sequence length="298" mass="34861">MDKRLGFETLNYEIFQSQIKSRYKSKIFIGVFQEKRLCEPLKCYRDLVIINEKSEKEFADDLKRLISDFERNIAGQVVIGVRKVDEKYQIFTELDDEIPFGKFWFQIKTVKFRLNEIQIKLKCLRSIDDGDTKSFAELLKSTTKATNAENPKELNDEKINTNDAIEPWKILLDFWKREISAFIAFILSISINRTTVTEFFRFVFLVIVSLISSLSEIIKYVGIFTIKFIERTTWLIHVLTPIALVLVDLCSKVIGGFYLLIAMIWKDSIGGARRQPPNYAIEGRPDRNRQAIQYRNNQ</sequence>
<proteinExistence type="predicted"/>
<gene>
    <name evidence="2" type="ORF">CLUMA_CG005735</name>
</gene>